<dbReference type="SUPFAM" id="SSF53335">
    <property type="entry name" value="S-adenosyl-L-methionine-dependent methyltransferases"/>
    <property type="match status" value="1"/>
</dbReference>
<keyword evidence="3" id="KW-0949">S-adenosyl-L-methionine</keyword>
<dbReference type="GO" id="GO:0046872">
    <property type="term" value="F:metal ion binding"/>
    <property type="evidence" value="ECO:0007669"/>
    <property type="project" value="UniProtKB-KW"/>
</dbReference>
<dbReference type="AlphaFoldDB" id="D7KUA8"/>
<dbReference type="InterPro" id="IPR042086">
    <property type="entry name" value="MeTrfase_capping"/>
</dbReference>
<dbReference type="Proteomes" id="UP000008694">
    <property type="component" value="Unassembled WGS sequence"/>
</dbReference>
<keyword evidence="4" id="KW-0479">Metal-binding</keyword>
<evidence type="ECO:0000256" key="4">
    <source>
        <dbReference type="ARBA" id="ARBA00022723"/>
    </source>
</evidence>
<dbReference type="GO" id="GO:0008168">
    <property type="term" value="F:methyltransferase activity"/>
    <property type="evidence" value="ECO:0007669"/>
    <property type="project" value="UniProtKB-KW"/>
</dbReference>
<evidence type="ECO:0000313" key="6">
    <source>
        <dbReference type="EMBL" id="EFH63319.1"/>
    </source>
</evidence>
<gene>
    <name evidence="6" type="ORF">ARALYDRAFT_894348</name>
</gene>
<dbReference type="Gramene" id="scaffold_201422.1">
    <property type="protein sequence ID" value="scaffold_201422.1"/>
    <property type="gene ID" value="scaffold_201422.1"/>
</dbReference>
<protein>
    <submittedName>
        <fullName evidence="6">Uncharacterized protein</fullName>
    </submittedName>
</protein>
<keyword evidence="1" id="KW-0489">Methyltransferase</keyword>
<reference evidence="7" key="1">
    <citation type="journal article" date="2011" name="Nat. Genet.">
        <title>The Arabidopsis lyrata genome sequence and the basis of rapid genome size change.</title>
        <authorList>
            <person name="Hu T.T."/>
            <person name="Pattyn P."/>
            <person name="Bakker E.G."/>
            <person name="Cao J."/>
            <person name="Cheng J.-F."/>
            <person name="Clark R.M."/>
            <person name="Fahlgren N."/>
            <person name="Fawcett J.A."/>
            <person name="Grimwood J."/>
            <person name="Gundlach H."/>
            <person name="Haberer G."/>
            <person name="Hollister J.D."/>
            <person name="Ossowski S."/>
            <person name="Ottilar R.P."/>
            <person name="Salamov A.A."/>
            <person name="Schneeberger K."/>
            <person name="Spannagl M."/>
            <person name="Wang X."/>
            <person name="Yang L."/>
            <person name="Nasrallah M.E."/>
            <person name="Bergelson J."/>
            <person name="Carrington J.C."/>
            <person name="Gaut B.S."/>
            <person name="Schmutz J."/>
            <person name="Mayer K.F.X."/>
            <person name="Van de Peer Y."/>
            <person name="Grigoriev I.V."/>
            <person name="Nordborg M."/>
            <person name="Weigel D."/>
            <person name="Guo Y.-L."/>
        </authorList>
    </citation>
    <scope>NUCLEOTIDE SEQUENCE [LARGE SCALE GENOMIC DNA]</scope>
    <source>
        <strain evidence="7">cv. MN47</strain>
    </source>
</reference>
<dbReference type="Gene3D" id="3.40.50.150">
    <property type="entry name" value="Vaccinia Virus protein VP39"/>
    <property type="match status" value="1"/>
</dbReference>
<sequence length="114" mass="13178">MLRCVIEQDKVDSFNITLYIVEEGELRALRQIIEENGKFTIKAFEDIIQPSGETLDPKILAVYFKCAFRGILSTHFGAETMRKAFELVESKAHLEFSRLQKAKPAMQYLIYRTS</sequence>
<evidence type="ECO:0000313" key="7">
    <source>
        <dbReference type="Proteomes" id="UP000008694"/>
    </source>
</evidence>
<evidence type="ECO:0000256" key="3">
    <source>
        <dbReference type="ARBA" id="ARBA00022691"/>
    </source>
</evidence>
<name>D7KUA8_ARALL</name>
<dbReference type="Pfam" id="PF03492">
    <property type="entry name" value="Methyltransf_7"/>
    <property type="match status" value="1"/>
</dbReference>
<dbReference type="InterPro" id="IPR029063">
    <property type="entry name" value="SAM-dependent_MTases_sf"/>
</dbReference>
<dbReference type="InterPro" id="IPR005299">
    <property type="entry name" value="MeTrfase_7"/>
</dbReference>
<keyword evidence="7" id="KW-1185">Reference proteome</keyword>
<evidence type="ECO:0000256" key="1">
    <source>
        <dbReference type="ARBA" id="ARBA00022603"/>
    </source>
</evidence>
<proteinExistence type="predicted"/>
<dbReference type="HOGENOM" id="CLU_2124457_0_0_1"/>
<dbReference type="Gene3D" id="1.10.1200.270">
    <property type="entry name" value="Methyltransferase, alpha-helical capping domain"/>
    <property type="match status" value="1"/>
</dbReference>
<keyword evidence="5" id="KW-0460">Magnesium</keyword>
<dbReference type="GO" id="GO:0032259">
    <property type="term" value="P:methylation"/>
    <property type="evidence" value="ECO:0007669"/>
    <property type="project" value="UniProtKB-KW"/>
</dbReference>
<evidence type="ECO:0000256" key="5">
    <source>
        <dbReference type="ARBA" id="ARBA00022842"/>
    </source>
</evidence>
<accession>D7KUA8</accession>
<organism evidence="7">
    <name type="scientific">Arabidopsis lyrata subsp. lyrata</name>
    <name type="common">Lyre-leaved rock-cress</name>
    <dbReference type="NCBI Taxonomy" id="81972"/>
    <lineage>
        <taxon>Eukaryota</taxon>
        <taxon>Viridiplantae</taxon>
        <taxon>Streptophyta</taxon>
        <taxon>Embryophyta</taxon>
        <taxon>Tracheophyta</taxon>
        <taxon>Spermatophyta</taxon>
        <taxon>Magnoliopsida</taxon>
        <taxon>eudicotyledons</taxon>
        <taxon>Gunneridae</taxon>
        <taxon>Pentapetalae</taxon>
        <taxon>rosids</taxon>
        <taxon>malvids</taxon>
        <taxon>Brassicales</taxon>
        <taxon>Brassicaceae</taxon>
        <taxon>Camelineae</taxon>
        <taxon>Arabidopsis</taxon>
    </lineage>
</organism>
<keyword evidence="2" id="KW-0808">Transferase</keyword>
<dbReference type="EMBL" id="GL348714">
    <property type="protein sequence ID" value="EFH63319.1"/>
    <property type="molecule type" value="Genomic_DNA"/>
</dbReference>
<evidence type="ECO:0000256" key="2">
    <source>
        <dbReference type="ARBA" id="ARBA00022679"/>
    </source>
</evidence>